<comment type="caution">
    <text evidence="2">The sequence shown here is derived from an EMBL/GenBank/DDBJ whole genome shotgun (WGS) entry which is preliminary data.</text>
</comment>
<protein>
    <submittedName>
        <fullName evidence="2">Uncharacterized protein</fullName>
    </submittedName>
</protein>
<dbReference type="AlphaFoldDB" id="J9GM51"/>
<reference evidence="2" key="1">
    <citation type="journal article" date="2012" name="PLoS ONE">
        <title>Gene sets for utilization of primary and secondary nutrition supplies in the distal gut of endangered iberian lynx.</title>
        <authorList>
            <person name="Alcaide M."/>
            <person name="Messina E."/>
            <person name="Richter M."/>
            <person name="Bargiela R."/>
            <person name="Peplies J."/>
            <person name="Huws S.A."/>
            <person name="Newbold C.J."/>
            <person name="Golyshin P.N."/>
            <person name="Simon M.A."/>
            <person name="Lopez G."/>
            <person name="Yakimov M.M."/>
            <person name="Ferrer M."/>
        </authorList>
    </citation>
    <scope>NUCLEOTIDE SEQUENCE</scope>
</reference>
<keyword evidence="1" id="KW-1133">Transmembrane helix</keyword>
<keyword evidence="1" id="KW-0472">Membrane</keyword>
<name>J9GM51_9ZZZZ</name>
<gene>
    <name evidence="2" type="ORF">EVA_03335</name>
</gene>
<evidence type="ECO:0000256" key="1">
    <source>
        <dbReference type="SAM" id="Phobius"/>
    </source>
</evidence>
<keyword evidence="1" id="KW-0812">Transmembrane</keyword>
<evidence type="ECO:0000313" key="2">
    <source>
        <dbReference type="EMBL" id="EJX08554.1"/>
    </source>
</evidence>
<accession>J9GM51</accession>
<dbReference type="EMBL" id="AMCI01000594">
    <property type="protein sequence ID" value="EJX08554.1"/>
    <property type="molecule type" value="Genomic_DNA"/>
</dbReference>
<organism evidence="2">
    <name type="scientific">gut metagenome</name>
    <dbReference type="NCBI Taxonomy" id="749906"/>
    <lineage>
        <taxon>unclassified sequences</taxon>
        <taxon>metagenomes</taxon>
        <taxon>organismal metagenomes</taxon>
    </lineage>
</organism>
<sequence length="161" mass="18507">MCETSLAEERILKAFFSQEEIPAHLIQYKVLFEYEAHNQSLTLGEDFDRRIQEKIEAIQPKEKKPQLTVKAKKMTISYRMRPLFRAAASIAIFVLVGSAVQQTFNRPNTPKGWDYNAANYQDTYNVPQKAFEVSMSGINDIKQLLESLPNKADSLQHAIRK</sequence>
<feature type="transmembrane region" description="Helical" evidence="1">
    <location>
        <begin position="82"/>
        <end position="100"/>
    </location>
</feature>
<proteinExistence type="predicted"/>